<evidence type="ECO:0000256" key="1">
    <source>
        <dbReference type="ARBA" id="ARBA00004141"/>
    </source>
</evidence>
<dbReference type="InterPro" id="IPR017452">
    <property type="entry name" value="GPCR_Rhodpsn_7TM"/>
</dbReference>
<reference evidence="10 11" key="1">
    <citation type="submission" date="2019-01" db="EMBL/GenBank/DDBJ databases">
        <authorList>
            <person name="Alioto T."/>
            <person name="Alioto T."/>
        </authorList>
    </citation>
    <scope>NUCLEOTIDE SEQUENCE [LARGE SCALE GENOMIC DNA]</scope>
</reference>
<accession>A0A485PJA5</accession>
<dbReference type="PROSITE" id="PS50262">
    <property type="entry name" value="G_PROTEIN_RECEP_F1_2"/>
    <property type="match status" value="1"/>
</dbReference>
<evidence type="ECO:0000256" key="8">
    <source>
        <dbReference type="SAM" id="Phobius"/>
    </source>
</evidence>
<evidence type="ECO:0000313" key="10">
    <source>
        <dbReference type="EMBL" id="VFV45710.1"/>
    </source>
</evidence>
<keyword evidence="6 8" id="KW-0472">Membrane</keyword>
<keyword evidence="7" id="KW-0807">Transducer</keyword>
<dbReference type="SUPFAM" id="SSF81321">
    <property type="entry name" value="Family A G protein-coupled receptor-like"/>
    <property type="match status" value="1"/>
</dbReference>
<keyword evidence="3 8" id="KW-0812">Transmembrane</keyword>
<feature type="domain" description="G-protein coupled receptors family 1 profile" evidence="9">
    <location>
        <begin position="1"/>
        <end position="172"/>
    </location>
</feature>
<dbReference type="InterPro" id="IPR000725">
    <property type="entry name" value="Olfact_rcpt"/>
</dbReference>
<keyword evidence="5 8" id="KW-1133">Transmembrane helix</keyword>
<evidence type="ECO:0000313" key="11">
    <source>
        <dbReference type="Proteomes" id="UP000386466"/>
    </source>
</evidence>
<dbReference type="PANTHER" id="PTHR26450">
    <property type="entry name" value="OLFACTORY RECEPTOR 56B1-RELATED"/>
    <property type="match status" value="1"/>
</dbReference>
<evidence type="ECO:0000256" key="5">
    <source>
        <dbReference type="ARBA" id="ARBA00022989"/>
    </source>
</evidence>
<feature type="transmembrane region" description="Helical" evidence="8">
    <location>
        <begin position="90"/>
        <end position="112"/>
    </location>
</feature>
<sequence>MEVSWHKPMYYLLSLLSLLDIMLCLSVIPKVLAIFWFDHRSISFSTCFLQMFIMNSFLPMESCTFLAMAYDRYVSICKPLYYPSIIMDQFVGKAVLFILAWNTFLTAPIPILSAQHHYCGKIITENCMCANLSVSKLSCDNIAFNRIYHLVVAWTLLGSDLILIIFSYTFIL</sequence>
<name>A0A485PJA5_LYNPA</name>
<keyword evidence="11" id="KW-1185">Reference proteome</keyword>
<feature type="transmembrane region" description="Helical" evidence="8">
    <location>
        <begin position="147"/>
        <end position="171"/>
    </location>
</feature>
<comment type="subcellular location">
    <subcellularLocation>
        <location evidence="1">Membrane</location>
        <topology evidence="1">Multi-pass membrane protein</topology>
    </subcellularLocation>
</comment>
<evidence type="ECO:0000256" key="6">
    <source>
        <dbReference type="ARBA" id="ARBA00023136"/>
    </source>
</evidence>
<dbReference type="GO" id="GO:0005886">
    <property type="term" value="C:plasma membrane"/>
    <property type="evidence" value="ECO:0007669"/>
    <property type="project" value="TreeGrafter"/>
</dbReference>
<feature type="transmembrane region" description="Helical" evidence="8">
    <location>
        <begin position="49"/>
        <end position="70"/>
    </location>
</feature>
<dbReference type="Proteomes" id="UP000386466">
    <property type="component" value="Unassembled WGS sequence"/>
</dbReference>
<evidence type="ECO:0000256" key="4">
    <source>
        <dbReference type="ARBA" id="ARBA00022725"/>
    </source>
</evidence>
<dbReference type="Pfam" id="PF13853">
    <property type="entry name" value="7tm_4"/>
    <property type="match status" value="1"/>
</dbReference>
<dbReference type="Gene3D" id="1.20.1070.10">
    <property type="entry name" value="Rhodopsin 7-helix transmembrane proteins"/>
    <property type="match status" value="1"/>
</dbReference>
<evidence type="ECO:0000256" key="3">
    <source>
        <dbReference type="ARBA" id="ARBA00022692"/>
    </source>
</evidence>
<keyword evidence="4" id="KW-0552">Olfaction</keyword>
<dbReference type="GO" id="GO:0007186">
    <property type="term" value="P:G protein-coupled receptor signaling pathway"/>
    <property type="evidence" value="ECO:0007669"/>
    <property type="project" value="InterPro"/>
</dbReference>
<keyword evidence="2" id="KW-0716">Sensory transduction</keyword>
<dbReference type="EMBL" id="CAAGRJ010037891">
    <property type="protein sequence ID" value="VFV45710.1"/>
    <property type="molecule type" value="Genomic_DNA"/>
</dbReference>
<feature type="transmembrane region" description="Helical" evidence="8">
    <location>
        <begin position="12"/>
        <end position="37"/>
    </location>
</feature>
<dbReference type="InterPro" id="IPR050402">
    <property type="entry name" value="OR51/52/56-like"/>
</dbReference>
<proteinExistence type="predicted"/>
<dbReference type="PANTHER" id="PTHR26450:SF414">
    <property type="entry name" value="OLFACTORY RECEPTOR FAMILY 56 SUBFAMILY A MEMBER 9"/>
    <property type="match status" value="1"/>
</dbReference>
<dbReference type="AlphaFoldDB" id="A0A485PJA5"/>
<evidence type="ECO:0000259" key="9">
    <source>
        <dbReference type="PROSITE" id="PS50262"/>
    </source>
</evidence>
<evidence type="ECO:0000256" key="7">
    <source>
        <dbReference type="ARBA" id="ARBA00023224"/>
    </source>
</evidence>
<evidence type="ECO:0000256" key="2">
    <source>
        <dbReference type="ARBA" id="ARBA00022606"/>
    </source>
</evidence>
<organism evidence="10 11">
    <name type="scientific">Lynx pardinus</name>
    <name type="common">Iberian lynx</name>
    <name type="synonym">Felis pardina</name>
    <dbReference type="NCBI Taxonomy" id="191816"/>
    <lineage>
        <taxon>Eukaryota</taxon>
        <taxon>Metazoa</taxon>
        <taxon>Chordata</taxon>
        <taxon>Craniata</taxon>
        <taxon>Vertebrata</taxon>
        <taxon>Euteleostomi</taxon>
        <taxon>Mammalia</taxon>
        <taxon>Eutheria</taxon>
        <taxon>Laurasiatheria</taxon>
        <taxon>Carnivora</taxon>
        <taxon>Feliformia</taxon>
        <taxon>Felidae</taxon>
        <taxon>Felinae</taxon>
        <taxon>Lynx</taxon>
    </lineage>
</organism>
<protein>
    <recommendedName>
        <fullName evidence="9">G-protein coupled receptors family 1 profile domain-containing protein</fullName>
    </recommendedName>
</protein>
<dbReference type="GO" id="GO:0004984">
    <property type="term" value="F:olfactory receptor activity"/>
    <property type="evidence" value="ECO:0007669"/>
    <property type="project" value="InterPro"/>
</dbReference>
<gene>
    <name evidence="10" type="ORF">LYPA_23C001464</name>
</gene>